<sequence>MTNLENWVFNNLLLLFLFFGFCKSRDTITPTQPIKDGDLLVSKDETFALGFFSPGNGTSNRRYVGIWYYKISEQTVVWVANRDKPINGTSGAMSIDQHGNLVIYDDNSQHVTLWHTNVSAPVMATSNSYSARLLDSGNLMLLFQGSDTKNESFVAWQSFDHPTNTLLPNMKLGLDRRTGLDRFLTSWKSKDDPGTGEYSYRMVPSGWPQLVLFKGSVKLYRILPWSSSKASEKFPIGMLKSSYIDDPEEVSVAYVQVNGSSLSRFFWDELVGGLKMDTWVDVEGQGKGKGKWVEFYSIPNERCDNYGLCGAYSYCDDSKFPTEFECTCLPGYEPKSANQWNLRDASGGCVEKKRAGLGMCRNGEGFVKVEGAQIPDTSWARVAPQLRMNECEAVCLMNCSCTAYSSVADSGNCITWYGDLMDVKKFDDVLLEWYIRVDADELGKTTVGKPSAPVTDQHLKKKKSIRVDKKNTIVVTSVVVMLALIISLVCWLVMKKARRDVGFNNQASDVEKLELPIFDMITIAAATNKFSDTNKIGEGGFGPVYKGQLSSGKDIAVKRLSTSSKQGVDEFKNEVILIAKLQHRNLVRLLGCCVHGEERMLVYEYMPNGSLDSFIFAGVEKKSKSFTWSTRLDIIVGIARGILYLHQDSRLRIIHRDLKASNVLLDSEMNPKISDFGLARAFGHDQSSTKTERVVGTYGYMSPEYAIDGLFSMKSDVFSFGVIILEIMSGKRNRMFHHSDHDLNLLGHAWNLWTKGRAFELLDPMMEGSFPMSKVLRCIQVGLLCVQKCLEDRPMMSSVLLMLVSDSAILPQSKQPGFYIERSSIETHDQSLLKSTPSINEVTMTCLAPR</sequence>
<reference evidence="1 2" key="1">
    <citation type="journal article" date="2022" name="Plant J.">
        <title>Chromosome-level genome of Camellia lanceoleosa provides a valuable resource for understanding genome evolution and self-incompatibility.</title>
        <authorList>
            <person name="Gong W."/>
            <person name="Xiao S."/>
            <person name="Wang L."/>
            <person name="Liao Z."/>
            <person name="Chang Y."/>
            <person name="Mo W."/>
            <person name="Hu G."/>
            <person name="Li W."/>
            <person name="Zhao G."/>
            <person name="Zhu H."/>
            <person name="Hu X."/>
            <person name="Ji K."/>
            <person name="Xiang X."/>
            <person name="Song Q."/>
            <person name="Yuan D."/>
            <person name="Jin S."/>
            <person name="Zhang L."/>
        </authorList>
    </citation>
    <scope>NUCLEOTIDE SEQUENCE [LARGE SCALE GENOMIC DNA]</scope>
    <source>
        <strain evidence="1">SQ_2022a</strain>
    </source>
</reference>
<accession>A0ACC0FI46</accession>
<dbReference type="Proteomes" id="UP001060215">
    <property type="component" value="Chromosome 14"/>
</dbReference>
<organism evidence="1 2">
    <name type="scientific">Camellia lanceoleosa</name>
    <dbReference type="NCBI Taxonomy" id="1840588"/>
    <lineage>
        <taxon>Eukaryota</taxon>
        <taxon>Viridiplantae</taxon>
        <taxon>Streptophyta</taxon>
        <taxon>Embryophyta</taxon>
        <taxon>Tracheophyta</taxon>
        <taxon>Spermatophyta</taxon>
        <taxon>Magnoliopsida</taxon>
        <taxon>eudicotyledons</taxon>
        <taxon>Gunneridae</taxon>
        <taxon>Pentapetalae</taxon>
        <taxon>asterids</taxon>
        <taxon>Ericales</taxon>
        <taxon>Theaceae</taxon>
        <taxon>Camellia</taxon>
    </lineage>
</organism>
<evidence type="ECO:0000313" key="1">
    <source>
        <dbReference type="EMBL" id="KAI7988400.1"/>
    </source>
</evidence>
<evidence type="ECO:0000313" key="2">
    <source>
        <dbReference type="Proteomes" id="UP001060215"/>
    </source>
</evidence>
<comment type="caution">
    <text evidence="1">The sequence shown here is derived from an EMBL/GenBank/DDBJ whole genome shotgun (WGS) entry which is preliminary data.</text>
</comment>
<protein>
    <submittedName>
        <fullName evidence="1">G-type lectin S-receptor-like serine/threonine-protein kinase RKS1</fullName>
    </submittedName>
</protein>
<proteinExistence type="predicted"/>
<gene>
    <name evidence="1" type="ORF">LOK49_LG13G01880</name>
</gene>
<name>A0ACC0FI46_9ERIC</name>
<keyword evidence="2" id="KW-1185">Reference proteome</keyword>
<dbReference type="EMBL" id="CM045771">
    <property type="protein sequence ID" value="KAI7988400.1"/>
    <property type="molecule type" value="Genomic_DNA"/>
</dbReference>